<accession>A0A8S1WRC4</accession>
<evidence type="ECO:0000313" key="1">
    <source>
        <dbReference type="EMBL" id="CAD8191251.1"/>
    </source>
</evidence>
<dbReference type="AlphaFoldDB" id="A0A8S1WRC4"/>
<organism evidence="1 2">
    <name type="scientific">Paramecium octaurelia</name>
    <dbReference type="NCBI Taxonomy" id="43137"/>
    <lineage>
        <taxon>Eukaryota</taxon>
        <taxon>Sar</taxon>
        <taxon>Alveolata</taxon>
        <taxon>Ciliophora</taxon>
        <taxon>Intramacronucleata</taxon>
        <taxon>Oligohymenophorea</taxon>
        <taxon>Peniculida</taxon>
        <taxon>Parameciidae</taxon>
        <taxon>Paramecium</taxon>
    </lineage>
</organism>
<name>A0A8S1WRC4_PAROT</name>
<dbReference type="Proteomes" id="UP000683925">
    <property type="component" value="Unassembled WGS sequence"/>
</dbReference>
<reference evidence="1" key="1">
    <citation type="submission" date="2021-01" db="EMBL/GenBank/DDBJ databases">
        <authorList>
            <consortium name="Genoscope - CEA"/>
            <person name="William W."/>
        </authorList>
    </citation>
    <scope>NUCLEOTIDE SEQUENCE</scope>
</reference>
<evidence type="ECO:0000313" key="2">
    <source>
        <dbReference type="Proteomes" id="UP000683925"/>
    </source>
</evidence>
<proteinExistence type="predicted"/>
<dbReference type="EMBL" id="CAJJDP010000098">
    <property type="protein sequence ID" value="CAD8191251.1"/>
    <property type="molecule type" value="Genomic_DNA"/>
</dbReference>
<gene>
    <name evidence="1" type="ORF">POCTA_138.1.T0990110</name>
</gene>
<comment type="caution">
    <text evidence="1">The sequence shown here is derived from an EMBL/GenBank/DDBJ whole genome shotgun (WGS) entry which is preliminary data.</text>
</comment>
<sequence>MQLEIQLQNEQNMMELQGLLKQTPKYQTLLPKLLFSFIII</sequence>
<keyword evidence="2" id="KW-1185">Reference proteome</keyword>
<protein>
    <submittedName>
        <fullName evidence="1">Uncharacterized protein</fullName>
    </submittedName>
</protein>